<reference evidence="8 9" key="1">
    <citation type="submission" date="2024-04" db="EMBL/GenBank/DDBJ databases">
        <title>draft genome sequnece of Paenibacillus filicis.</title>
        <authorList>
            <person name="Kim D.-U."/>
        </authorList>
    </citation>
    <scope>NUCLEOTIDE SEQUENCE [LARGE SCALE GENOMIC DNA]</scope>
    <source>
        <strain evidence="8 9">KACC14197</strain>
    </source>
</reference>
<dbReference type="NCBIfam" id="TIGR02937">
    <property type="entry name" value="sigma70-ECF"/>
    <property type="match status" value="1"/>
</dbReference>
<dbReference type="InterPro" id="IPR013324">
    <property type="entry name" value="RNA_pol_sigma_r3/r4-like"/>
</dbReference>
<accession>A0ABU9DF23</accession>
<evidence type="ECO:0000259" key="7">
    <source>
        <dbReference type="Pfam" id="PF04545"/>
    </source>
</evidence>
<dbReference type="RefSeq" id="WP_341414517.1">
    <property type="nucleotide sequence ID" value="NZ_JBBPCC010000002.1"/>
</dbReference>
<dbReference type="InterPro" id="IPR036388">
    <property type="entry name" value="WH-like_DNA-bd_sf"/>
</dbReference>
<dbReference type="PANTHER" id="PTHR43133">
    <property type="entry name" value="RNA POLYMERASE ECF-TYPE SIGMA FACTO"/>
    <property type="match status" value="1"/>
</dbReference>
<dbReference type="Gene3D" id="1.10.1740.10">
    <property type="match status" value="1"/>
</dbReference>
<name>A0ABU9DF23_9BACL</name>
<keyword evidence="3" id="KW-0731">Sigma factor</keyword>
<dbReference type="InterPro" id="IPR039425">
    <property type="entry name" value="RNA_pol_sigma-70-like"/>
</dbReference>
<evidence type="ECO:0000313" key="8">
    <source>
        <dbReference type="EMBL" id="MEK8127475.1"/>
    </source>
</evidence>
<evidence type="ECO:0000259" key="6">
    <source>
        <dbReference type="Pfam" id="PF04542"/>
    </source>
</evidence>
<dbReference type="EMBL" id="JBBPCC010000002">
    <property type="protein sequence ID" value="MEK8127475.1"/>
    <property type="molecule type" value="Genomic_DNA"/>
</dbReference>
<keyword evidence="5" id="KW-0804">Transcription</keyword>
<dbReference type="Gene3D" id="1.10.10.10">
    <property type="entry name" value="Winged helix-like DNA-binding domain superfamily/Winged helix DNA-binding domain"/>
    <property type="match status" value="1"/>
</dbReference>
<dbReference type="InterPro" id="IPR014284">
    <property type="entry name" value="RNA_pol_sigma-70_dom"/>
</dbReference>
<dbReference type="Pfam" id="PF04545">
    <property type="entry name" value="Sigma70_r4"/>
    <property type="match status" value="1"/>
</dbReference>
<evidence type="ECO:0000256" key="5">
    <source>
        <dbReference type="ARBA" id="ARBA00023163"/>
    </source>
</evidence>
<feature type="domain" description="RNA polymerase sigma-70 region 4" evidence="7">
    <location>
        <begin position="107"/>
        <end position="155"/>
    </location>
</feature>
<dbReference type="SUPFAM" id="SSF88946">
    <property type="entry name" value="Sigma2 domain of RNA polymerase sigma factors"/>
    <property type="match status" value="1"/>
</dbReference>
<comment type="caution">
    <text evidence="8">The sequence shown here is derived from an EMBL/GenBank/DDBJ whole genome shotgun (WGS) entry which is preliminary data.</text>
</comment>
<dbReference type="PANTHER" id="PTHR43133:SF60">
    <property type="entry name" value="RNA POLYMERASE SIGMA FACTOR SIGV"/>
    <property type="match status" value="1"/>
</dbReference>
<organism evidence="8 9">
    <name type="scientific">Paenibacillus filicis</name>
    <dbReference type="NCBI Taxonomy" id="669464"/>
    <lineage>
        <taxon>Bacteria</taxon>
        <taxon>Bacillati</taxon>
        <taxon>Bacillota</taxon>
        <taxon>Bacilli</taxon>
        <taxon>Bacillales</taxon>
        <taxon>Paenibacillaceae</taxon>
        <taxon>Paenibacillus</taxon>
    </lineage>
</organism>
<dbReference type="Pfam" id="PF04542">
    <property type="entry name" value="Sigma70_r2"/>
    <property type="match status" value="1"/>
</dbReference>
<gene>
    <name evidence="8" type="ORF">WMW72_06055</name>
</gene>
<proteinExistence type="inferred from homology"/>
<keyword evidence="4" id="KW-0238">DNA-binding</keyword>
<feature type="domain" description="RNA polymerase sigma-70 region 2" evidence="6">
    <location>
        <begin position="6"/>
        <end position="69"/>
    </location>
</feature>
<evidence type="ECO:0000256" key="3">
    <source>
        <dbReference type="ARBA" id="ARBA00023082"/>
    </source>
</evidence>
<sequence>MNDAELFQAYRKDVYYLCYYLLHHAADAEDVCQETFIRALRADRSEVKRLKPWLLRIAANLCSSHGARRKTGTWKEWASFLLQPRQSHESADESVLRKEGERDLERWLSRLPVKLRSVLTLRYVNELSLPEIAECLDIPLGTVKSRMNKGMQLLRRQLNNDQQEPWKGEKCLE</sequence>
<evidence type="ECO:0000256" key="4">
    <source>
        <dbReference type="ARBA" id="ARBA00023125"/>
    </source>
</evidence>
<dbReference type="InterPro" id="IPR007627">
    <property type="entry name" value="RNA_pol_sigma70_r2"/>
</dbReference>
<keyword evidence="2" id="KW-0805">Transcription regulation</keyword>
<dbReference type="InterPro" id="IPR007630">
    <property type="entry name" value="RNA_pol_sigma70_r4"/>
</dbReference>
<comment type="similarity">
    <text evidence="1">Belongs to the sigma-70 factor family. ECF subfamily.</text>
</comment>
<evidence type="ECO:0000313" key="9">
    <source>
        <dbReference type="Proteomes" id="UP001469365"/>
    </source>
</evidence>
<dbReference type="SUPFAM" id="SSF88659">
    <property type="entry name" value="Sigma3 and sigma4 domains of RNA polymerase sigma factors"/>
    <property type="match status" value="1"/>
</dbReference>
<dbReference type="CDD" id="cd06171">
    <property type="entry name" value="Sigma70_r4"/>
    <property type="match status" value="1"/>
</dbReference>
<protein>
    <submittedName>
        <fullName evidence="8">RNA polymerase sigma factor</fullName>
    </submittedName>
</protein>
<evidence type="ECO:0000256" key="1">
    <source>
        <dbReference type="ARBA" id="ARBA00010641"/>
    </source>
</evidence>
<keyword evidence="9" id="KW-1185">Reference proteome</keyword>
<dbReference type="Proteomes" id="UP001469365">
    <property type="component" value="Unassembled WGS sequence"/>
</dbReference>
<dbReference type="InterPro" id="IPR013325">
    <property type="entry name" value="RNA_pol_sigma_r2"/>
</dbReference>
<evidence type="ECO:0000256" key="2">
    <source>
        <dbReference type="ARBA" id="ARBA00023015"/>
    </source>
</evidence>